<proteinExistence type="inferred from homology"/>
<feature type="compositionally biased region" description="Polar residues" evidence="2">
    <location>
        <begin position="375"/>
        <end position="388"/>
    </location>
</feature>
<gene>
    <name evidence="4" type="ORF">DIU77_006370</name>
    <name evidence="5" type="ORF">DIU77_15235</name>
</gene>
<feature type="domain" description="Glycosyl hydrolase family 13 catalytic" evidence="3">
    <location>
        <begin position="15"/>
        <end position="395"/>
    </location>
</feature>
<evidence type="ECO:0000256" key="1">
    <source>
        <dbReference type="ARBA" id="ARBA00008061"/>
    </source>
</evidence>
<dbReference type="InterPro" id="IPR006047">
    <property type="entry name" value="GH13_cat_dom"/>
</dbReference>
<dbReference type="Gene3D" id="3.90.400.10">
    <property type="entry name" value="Oligo-1,6-glucosidase, Domain 2"/>
    <property type="match status" value="1"/>
</dbReference>
<dbReference type="InterPro" id="IPR017853">
    <property type="entry name" value="GH"/>
</dbReference>
<dbReference type="PANTHER" id="PTHR10357">
    <property type="entry name" value="ALPHA-AMYLASE FAMILY MEMBER"/>
    <property type="match status" value="1"/>
</dbReference>
<reference evidence="4 6" key="3">
    <citation type="journal article" date="2021" name="BMC Genomics">
        <title>Genome-resolved metagenome and metatranscriptome analyses of thermophilic composting reveal key bacterial players and their metabolic interactions.</title>
        <authorList>
            <person name="Braga L.P.P."/>
            <person name="Pereira R.V."/>
            <person name="Martins L.F."/>
            <person name="Moura L.M.S."/>
            <person name="Sanchez F.B."/>
            <person name="Patane J.S.L."/>
            <person name="da Silva A.M."/>
            <person name="Setubal J.C."/>
        </authorList>
    </citation>
    <scope>NUCLEOTIDE SEQUENCE [LARGE SCALE GENOMIC DNA]</scope>
    <source>
        <strain evidence="4">ZC4RG45</strain>
    </source>
</reference>
<dbReference type="GO" id="GO:0009313">
    <property type="term" value="P:oligosaccharide catabolic process"/>
    <property type="evidence" value="ECO:0007669"/>
    <property type="project" value="TreeGrafter"/>
</dbReference>
<evidence type="ECO:0000313" key="5">
    <source>
        <dbReference type="EMBL" id="PZM93433.1"/>
    </source>
</evidence>
<feature type="region of interest" description="Disordered" evidence="2">
    <location>
        <begin position="370"/>
        <end position="391"/>
    </location>
</feature>
<protein>
    <submittedName>
        <fullName evidence="5">DUF3459 domain-containing protein</fullName>
    </submittedName>
    <submittedName>
        <fullName evidence="4">Glycoside hydrolase family 13 protein</fullName>
    </submittedName>
</protein>
<dbReference type="AlphaFoldDB" id="A0A2W4L848"/>
<dbReference type="STRING" id="1111738.GCA_000427905_02347"/>
<organism evidence="5">
    <name type="scientific">Thermocrispum agreste</name>
    <dbReference type="NCBI Taxonomy" id="37925"/>
    <lineage>
        <taxon>Bacteria</taxon>
        <taxon>Bacillati</taxon>
        <taxon>Actinomycetota</taxon>
        <taxon>Actinomycetes</taxon>
        <taxon>Pseudonocardiales</taxon>
        <taxon>Pseudonocardiaceae</taxon>
        <taxon>Thermocrispum</taxon>
    </lineage>
</organism>
<accession>A0A2W4L848</accession>
<dbReference type="Gene3D" id="3.20.20.80">
    <property type="entry name" value="Glycosidases"/>
    <property type="match status" value="1"/>
</dbReference>
<evidence type="ECO:0000256" key="2">
    <source>
        <dbReference type="SAM" id="MobiDB-lite"/>
    </source>
</evidence>
<dbReference type="PANTHER" id="PTHR10357:SF179">
    <property type="entry name" value="NEUTRAL AND BASIC AMINO ACID TRANSPORT PROTEIN RBAT"/>
    <property type="match status" value="1"/>
</dbReference>
<dbReference type="EMBL" id="QGUI02000055">
    <property type="protein sequence ID" value="MFO7191852.1"/>
    <property type="molecule type" value="Genomic_DNA"/>
</dbReference>
<evidence type="ECO:0000313" key="6">
    <source>
        <dbReference type="Proteomes" id="UP000249324"/>
    </source>
</evidence>
<reference evidence="4" key="4">
    <citation type="submission" date="2023-08" db="EMBL/GenBank/DDBJ databases">
        <authorList>
            <person name="Guima S.E.S."/>
            <person name="Martins L.F."/>
            <person name="Silva A.M."/>
            <person name="Setubal J.C."/>
        </authorList>
    </citation>
    <scope>NUCLEOTIDE SEQUENCE</scope>
    <source>
        <strain evidence="4">ZC4RG45</strain>
    </source>
</reference>
<evidence type="ECO:0000313" key="4">
    <source>
        <dbReference type="EMBL" id="MFO7191852.1"/>
    </source>
</evidence>
<dbReference type="SUPFAM" id="SSF51445">
    <property type="entry name" value="(Trans)glycosidases"/>
    <property type="match status" value="1"/>
</dbReference>
<dbReference type="InterPro" id="IPR045857">
    <property type="entry name" value="O16G_dom_2"/>
</dbReference>
<dbReference type="CDD" id="cd11332">
    <property type="entry name" value="AmyAc_OligoGlu_TS"/>
    <property type="match status" value="1"/>
</dbReference>
<evidence type="ECO:0000259" key="3">
    <source>
        <dbReference type="SMART" id="SM00642"/>
    </source>
</evidence>
<reference evidence="5" key="2">
    <citation type="submission" date="2018-05" db="EMBL/GenBank/DDBJ databases">
        <authorList>
            <person name="Lanie J.A."/>
            <person name="Ng W.-L."/>
            <person name="Kazmierczak K.M."/>
            <person name="Andrzejewski T.M."/>
            <person name="Davidsen T.M."/>
            <person name="Wayne K.J."/>
            <person name="Tettelin H."/>
            <person name="Glass J.I."/>
            <person name="Rusch D."/>
            <person name="Podicherti R."/>
            <person name="Tsui H.-C.T."/>
            <person name="Winkler M.E."/>
        </authorList>
    </citation>
    <scope>NUCLEOTIDE SEQUENCE</scope>
    <source>
        <strain evidence="5">ZC4RG45</strain>
    </source>
</reference>
<comment type="similarity">
    <text evidence="1">Belongs to the glycosyl hydrolase 13 family.</text>
</comment>
<name>A0A2W4L848_9PSEU</name>
<reference evidence="4" key="1">
    <citation type="submission" date="2018-05" db="EMBL/GenBank/DDBJ databases">
        <authorList>
            <person name="Moura L."/>
            <person name="Setubal J.C."/>
        </authorList>
    </citation>
    <scope>NUCLEOTIDE SEQUENCE</scope>
    <source>
        <strain evidence="4">ZC4RG45</strain>
    </source>
</reference>
<dbReference type="Pfam" id="PF00128">
    <property type="entry name" value="Alpha-amylase"/>
    <property type="match status" value="1"/>
</dbReference>
<dbReference type="Proteomes" id="UP000249324">
    <property type="component" value="Unassembled WGS sequence"/>
</dbReference>
<dbReference type="EMBL" id="QGUI01000653">
    <property type="protein sequence ID" value="PZM93433.1"/>
    <property type="molecule type" value="Genomic_DNA"/>
</dbReference>
<dbReference type="SMART" id="SM00642">
    <property type="entry name" value="Aamy"/>
    <property type="match status" value="1"/>
</dbReference>
<keyword evidence="4" id="KW-0378">Hydrolase</keyword>
<sequence>MTEALDWWRTATVYQIYVRSFADSNGDGVGDLEGIRSRLDYLKDLGVDAVWLTPFYPSPMVDNGYDVADPRDVDPLFGDLATFDRLLADAHARGIKVTVDVVPNHTSSQHPWFQAALASPPGSPERARYWFRDGKGPDGDEPPNNWQSCFKGPAWTRVADGQWYLHLFTPEQPDLNWSNPEVVADFHRTLRFWLDRGVDGFRIDVAHGMAKPADLPDMDPRAMFNVVEHANYYDPRLNNEGVLELHEGIRRVLDEYPGTAAIGEVWTFDDEQMSQYIAPGRLHLGFDFRLALTEFDADKLRAAIDRSLAAPLSVGAPPTWTLSNHDVWRQVSRYGDGEIGLARARAMALVELALPGVVYLYNGEELGLPNGPLTEEQSTDPGGTSDMQGSRDVARIPLPWSGDMPPFGFTTGQRTWLPMPVEWADRTVEKQEADRSSTLWLYRDALRLRKTHPAMSGDTVSWEDAPPGCFVMRREGGLRCVLNSSDAPVDLPPGEVLLASSQVQDGKLQPNAAAWLV</sequence>
<comment type="caution">
    <text evidence="5">The sequence shown here is derived from an EMBL/GenBank/DDBJ whole genome shotgun (WGS) entry which is preliminary data.</text>
</comment>
<dbReference type="GO" id="GO:0004556">
    <property type="term" value="F:alpha-amylase activity"/>
    <property type="evidence" value="ECO:0007669"/>
    <property type="project" value="TreeGrafter"/>
</dbReference>